<accession>A0ACB5SUH8</accession>
<sequence>MALLQQILSDLVSLSADSKRRNTDIRHASDKSIELIKSYQSQTNNDEQASLKLLAKSPEFINPFLRSCQSKNTKFTVVALQCLNRLVMVKALPVSKIDIIIDSLLESTHSSIDIQLKILQLLPSFFANYSMFISDESLSKLLLVCSSLQSANKMGAVINTAQATFSQLLNIVFEKVYDEDELKLQGNTDNTETDNLHYEVPIDNNETKKVGMCAYDAQRIVSDLCTLIEHHKPTFMKTNYLTEEYGFELLEGVIKNNQSLFLHHVELGYLLRIRVAPLLLRFVSSSKDFTVMVRVSRLIFLLITDEFDVLQMECEVTLSLLTHILHKDIGSPAWKKILSLEIFTGILKNFTLVKRIYLEYDHNEDEDRKHVIEDFFDACLVMVEENKSLLNAGDIIQPPSQADIQGPPSSGNSNSSSRSKSKQSRNSLEDRRGLSTAYSNVKQCYIDSIDKVDPPPVPDTYMLYLVSQAIVLLSEGICKAALDLATSTDKQGNSVISFLDSTSFDKEKQFQNHQDFECVSSMTKSYWRAMLDIYRIMLHSTLDNEMFNRLIRSLQKLCHASGILSIDECRTEILTFFAVSTVVLKGKVGYQNRLRTIVGTISSTIGQAVSSMATAHSDTPMSPVAPSAFQLYTRNIHSRQTLCFRALISLGISLAGILGDDWKIILTAIQWISYYIDGPSGINTKDIPQISPYLTNADLTSIESSLSRFTEGINNQHTEVFHRLATCIHQLSDDVLKGPLGGLESFGHEPFNSAEGKLEPCVYNRPFYINKLTDICEINPLKFLINDDESWKFITKSYVEWASDRSLDDDTRLLATRSFDIVVNAVANSGFQPDDTKDSSEMDHQKSVVESKVLQALYGFIVSLGKLPTSNEQLVMDCEVEMNLQSLNTLKGIIDRYGTVIQSNWNVVTAMLNSPFDYIQNADVSVFSKKSLNDTITSVLRSSFETMKVILDEILQSIPMTQISVIIDTLYNYVTQNFDLNISFNSVSYFWLISDYLKEKIDATEARKSNVFIEEIINSEDDLAEVINNPKERLNGKESDFYECLLLYLILKLAKTTTDSRTQVRNGSIMTFFNVLNSYGSQCPSWVLIYRIILKPVIMSIKPNSSISESSTSEQKEWIESYTHVINGISKLFTQYLIDFDGDEKQTSNTVAFWKSLVGYMTAMSNLEFNWIELNLHILKAFGGVLDHFVTVTEKGTKVPNEIVEEFYNFWVNFQVSYNFSNDSLYQESLSAFVSSFDPLFKLLQPILSLSKFEKMLTIFNTCVRYPVLINNQRDNLRCTELQKQVIKNLSSLKFEDYKYESLVIQQLNLIVLLPFSTREMIEKKIGDRGIRIPTFIAASYESIDLLRKHLDEITDLIPYLNDRCLIKVFKALLEPANLKNDFKMSEKNYLWMESLDILVNLSSRVCEVLLDSAKKQLIKPDVLQQLWPIILEVFKACFIYTADNTPEFEQFDLQRYGKMRDSLVPLLNNPSNEVTSSSEKNDTLEEFLTVIWSSSFLYKLNETENRILETSKSPSEVSQRLSDFEFEASYGSTKPIEPLSRLQMSKSCLHDLIELSVPVGVLSERALPYFISRCCFVLSKYNSDYKLLNKAPIPRIQQVEIKIVLEGLLKILQQRGEKNIEVYKKLKVLYPLLTDCIKSDAKIKGGADLVKVICAKFGEHLML</sequence>
<evidence type="ECO:0000313" key="2">
    <source>
        <dbReference type="Proteomes" id="UP001165064"/>
    </source>
</evidence>
<gene>
    <name evidence="1" type="ORF">Amon02_000116000</name>
</gene>
<dbReference type="Proteomes" id="UP001165064">
    <property type="component" value="Unassembled WGS sequence"/>
</dbReference>
<name>A0ACB5SUH8_AMBMO</name>
<reference evidence="1" key="1">
    <citation type="submission" date="2023-04" db="EMBL/GenBank/DDBJ databases">
        <title>Ambrosiozyma monospora NBRC 10751.</title>
        <authorList>
            <person name="Ichikawa N."/>
            <person name="Sato H."/>
            <person name="Tonouchi N."/>
        </authorList>
    </citation>
    <scope>NUCLEOTIDE SEQUENCE</scope>
    <source>
        <strain evidence="1">NBRC 10751</strain>
    </source>
</reference>
<keyword evidence="2" id="KW-1185">Reference proteome</keyword>
<proteinExistence type="predicted"/>
<organism evidence="1 2">
    <name type="scientific">Ambrosiozyma monospora</name>
    <name type="common">Yeast</name>
    <name type="synonym">Endomycopsis monosporus</name>
    <dbReference type="NCBI Taxonomy" id="43982"/>
    <lineage>
        <taxon>Eukaryota</taxon>
        <taxon>Fungi</taxon>
        <taxon>Dikarya</taxon>
        <taxon>Ascomycota</taxon>
        <taxon>Saccharomycotina</taxon>
        <taxon>Pichiomycetes</taxon>
        <taxon>Pichiales</taxon>
        <taxon>Pichiaceae</taxon>
        <taxon>Ambrosiozyma</taxon>
    </lineage>
</organism>
<dbReference type="EMBL" id="BSXS01000528">
    <property type="protein sequence ID" value="GME72863.1"/>
    <property type="molecule type" value="Genomic_DNA"/>
</dbReference>
<evidence type="ECO:0000313" key="1">
    <source>
        <dbReference type="EMBL" id="GME72863.1"/>
    </source>
</evidence>
<protein>
    <submittedName>
        <fullName evidence="1">Unnamed protein product</fullName>
    </submittedName>
</protein>
<comment type="caution">
    <text evidence="1">The sequence shown here is derived from an EMBL/GenBank/DDBJ whole genome shotgun (WGS) entry which is preliminary data.</text>
</comment>